<gene>
    <name evidence="4" type="ORF">CBEIBR21_03430</name>
</gene>
<dbReference type="Pfam" id="PF00092">
    <property type="entry name" value="VWA"/>
    <property type="match status" value="1"/>
</dbReference>
<proteinExistence type="predicted"/>
<dbReference type="AlphaFoldDB" id="A0A1S9NCP0"/>
<dbReference type="EMBL" id="MWMH01000001">
    <property type="protein sequence ID" value="OOP75235.1"/>
    <property type="molecule type" value="Genomic_DNA"/>
</dbReference>
<keyword evidence="1" id="KW-0472">Membrane</keyword>
<sequence length="1086" mass="121062">MLIIQSSLKLLLEINKEEGTVKKKVINKRSVTLAILMTFIVSIFNLGICVNAAESLMMTNRLVPVSNVNEGDTFDVTYTITPNAIPVSSQNNNKQKDIVFVIDTSGSMDWIVGQNREAYSNEKSRLRIIQNVAENFINKFNDGKNQANISIVEYNNYASKITNDFININSDNINSLTGKYGYIESLSADGSTNIGDGLRKAYYQLSSKANDGKDKYIVLMTDGEAEAYSYKNGNYYMDNGTYNYAYTSWNRSHTYANPDYRQESMEYAKKVASELIANPNDNLNINTFVIGFGNGADGDKNKQIADATKGTYFQAQDENTISTVYDKIQKIIDTNVNGKVHLEENISSNLDVVEVKNKDLPQDYKIDNNKLIIDVNNYYTLTNGNYHADPIEFTVKYKVNDKFKDNNICKLGAGGNSSFVNLDVLGKTDTKYLVEKILGASGTGVKMEVSDSSGTINEKYDSTINDLDYNVDNNGEPYKLYGQSNAAIDVKDENATHLKYRFVKDGQTPSEDDWQYIALNGDVNTSSPGYLTQMPYDVSHMPLMSNDAMWSNRNEVYKTPFADKTGLISTGITDSNTHYVTSENVRDKDGNSIIRWVPKTLFVKDQWVEGYASGYKEARKTWGYIKVDQTGDYYLKAFSDDGFYGTITVNGEAKVLGNDFSPRGVNDGGLNATNAIHLEEGVYYPIYLEYFNWGGRAAFEIQASLNGQNNYKLIGSANSHFTLYPSNSDSPIENGNNIFMGSNTINFKTEPGIYTIQYALLKEKDTSSTGQIEYDEISRGSFGKFEVEERFDGLSKAFSKDRVQQGETFNINYTVKPKPIKLTDLYKGKDSSNKPDSLYVKNLILTDKLPQGLERADGTDSNDKSIINRVTDIEYKYNAQTNEYEANEYIFSVNVKLISQRLDNINFTQSGQIDYRDISLKDDSRISQTQYFSNVPTLGGNSLIIKHGLYNGNEVNITETESNEFNVSDGIPVTLAIVVQANSSNPAINLSIDTSKIPQGTIEFKMYKISDSDNGTIDSSITPTEVELANTGSTDLTGFTMERGHKYLIVYTVTPSGSGETTVTATADEISPKSVDLNISPKPDLF</sequence>
<dbReference type="InterPro" id="IPR002035">
    <property type="entry name" value="VWF_A"/>
</dbReference>
<reference evidence="4 5" key="1">
    <citation type="submission" date="2017-02" db="EMBL/GenBank/DDBJ databases">
        <title>Genome sequence of Clostridium beijerinckii Br21.</title>
        <authorList>
            <person name="Fonseca B.C."/>
            <person name="Guazzaroni M.E."/>
            <person name="Riano-Pachon D.M."/>
            <person name="Reginatto V."/>
        </authorList>
    </citation>
    <scope>NUCLEOTIDE SEQUENCE [LARGE SCALE GENOMIC DNA]</scope>
    <source>
        <strain evidence="4 5">Br21</strain>
    </source>
</reference>
<keyword evidence="1" id="KW-1133">Transmembrane helix</keyword>
<dbReference type="InterPro" id="IPR036465">
    <property type="entry name" value="vWFA_dom_sf"/>
</dbReference>
<accession>A0A1S9NCP0</accession>
<protein>
    <submittedName>
        <fullName evidence="4">Uncharacterized protein</fullName>
    </submittedName>
</protein>
<organism evidence="4 5">
    <name type="scientific">Clostridium beijerinckii</name>
    <name type="common">Clostridium MP</name>
    <dbReference type="NCBI Taxonomy" id="1520"/>
    <lineage>
        <taxon>Bacteria</taxon>
        <taxon>Bacillati</taxon>
        <taxon>Bacillota</taxon>
        <taxon>Clostridia</taxon>
        <taxon>Eubacteriales</taxon>
        <taxon>Clostridiaceae</taxon>
        <taxon>Clostridium</taxon>
    </lineage>
</organism>
<dbReference type="SMART" id="SM00327">
    <property type="entry name" value="VWA"/>
    <property type="match status" value="1"/>
</dbReference>
<dbReference type="InterPro" id="IPR037524">
    <property type="entry name" value="PA14/GLEYA"/>
</dbReference>
<feature type="domain" description="PA14" evidence="3">
    <location>
        <begin position="562"/>
        <end position="718"/>
    </location>
</feature>
<evidence type="ECO:0000259" key="3">
    <source>
        <dbReference type="PROSITE" id="PS51820"/>
    </source>
</evidence>
<name>A0A1S9NCP0_CLOBE</name>
<dbReference type="InterPro" id="IPR051266">
    <property type="entry name" value="CLCR"/>
</dbReference>
<evidence type="ECO:0000313" key="4">
    <source>
        <dbReference type="EMBL" id="OOP75235.1"/>
    </source>
</evidence>
<dbReference type="PROSITE" id="PS51820">
    <property type="entry name" value="PA14"/>
    <property type="match status" value="1"/>
</dbReference>
<dbReference type="SUPFAM" id="SSF53300">
    <property type="entry name" value="vWA-like"/>
    <property type="match status" value="1"/>
</dbReference>
<dbReference type="Gene3D" id="2.60.120.1560">
    <property type="match status" value="1"/>
</dbReference>
<comment type="caution">
    <text evidence="4">The sequence shown here is derived from an EMBL/GenBank/DDBJ whole genome shotgun (WGS) entry which is preliminary data.</text>
</comment>
<dbReference type="Proteomes" id="UP000190959">
    <property type="component" value="Unassembled WGS sequence"/>
</dbReference>
<dbReference type="PANTHER" id="PTHR10579:SF167">
    <property type="entry name" value="OS02G0619600 PROTEIN"/>
    <property type="match status" value="1"/>
</dbReference>
<evidence type="ECO:0000259" key="2">
    <source>
        <dbReference type="PROSITE" id="PS50234"/>
    </source>
</evidence>
<dbReference type="PANTHER" id="PTHR10579">
    <property type="entry name" value="CALCIUM-ACTIVATED CHLORIDE CHANNEL REGULATOR"/>
    <property type="match status" value="1"/>
</dbReference>
<evidence type="ECO:0000256" key="1">
    <source>
        <dbReference type="SAM" id="Phobius"/>
    </source>
</evidence>
<dbReference type="Gene3D" id="3.40.50.410">
    <property type="entry name" value="von Willebrand factor, type A domain"/>
    <property type="match status" value="1"/>
</dbReference>
<dbReference type="PROSITE" id="PS50234">
    <property type="entry name" value="VWFA"/>
    <property type="match status" value="1"/>
</dbReference>
<keyword evidence="1" id="KW-0812">Transmembrane</keyword>
<feature type="domain" description="VWFA" evidence="2">
    <location>
        <begin position="97"/>
        <end position="328"/>
    </location>
</feature>
<evidence type="ECO:0000313" key="5">
    <source>
        <dbReference type="Proteomes" id="UP000190959"/>
    </source>
</evidence>
<dbReference type="CDD" id="cd00198">
    <property type="entry name" value="vWFA"/>
    <property type="match status" value="1"/>
</dbReference>
<feature type="transmembrane region" description="Helical" evidence="1">
    <location>
        <begin position="31"/>
        <end position="53"/>
    </location>
</feature>
<dbReference type="SUPFAM" id="SSF56988">
    <property type="entry name" value="Anthrax protective antigen"/>
    <property type="match status" value="1"/>
</dbReference>